<dbReference type="PROSITE" id="PS51257">
    <property type="entry name" value="PROKAR_LIPOPROTEIN"/>
    <property type="match status" value="1"/>
</dbReference>
<dbReference type="RefSeq" id="WP_377051521.1">
    <property type="nucleotide sequence ID" value="NZ_JBHLVZ010000037.1"/>
</dbReference>
<feature type="region of interest" description="Disordered" evidence="1">
    <location>
        <begin position="208"/>
        <end position="229"/>
    </location>
</feature>
<accession>A0ABV6ITJ7</accession>
<evidence type="ECO:0000256" key="1">
    <source>
        <dbReference type="SAM" id="MobiDB-lite"/>
    </source>
</evidence>
<comment type="caution">
    <text evidence="3">The sequence shown here is derived from an EMBL/GenBank/DDBJ whole genome shotgun (WGS) entry which is preliminary data.</text>
</comment>
<feature type="chain" id="PRO_5047538347" description="Lipoprotein" evidence="2">
    <location>
        <begin position="26"/>
        <end position="229"/>
    </location>
</feature>
<evidence type="ECO:0008006" key="5">
    <source>
        <dbReference type="Google" id="ProtNLM"/>
    </source>
</evidence>
<sequence>MLPRALPLLAALLPLLGACGGRSSAGLSTGDAFARLPEEIAGFHKTRPEIPRGSGLVARFDHANRASASVLAMPPSSRSDARDGEDGPEVSAAMEVFARATLVDAASRRENATLRHFGARLAEAGPAARCLDVQVRGDVPRRQLGCAAMLERRVFVVTMIAPESVEPRNGARDPLLAVTLRLFGALSGLADPWADEALPLPAAVPPAPPRRAPALPRPMLSPGGPTFRT</sequence>
<protein>
    <recommendedName>
        <fullName evidence="5">Lipoprotein</fullName>
    </recommendedName>
</protein>
<dbReference type="EMBL" id="JBHLVZ010000037">
    <property type="protein sequence ID" value="MFC0386756.1"/>
    <property type="molecule type" value="Genomic_DNA"/>
</dbReference>
<evidence type="ECO:0000313" key="3">
    <source>
        <dbReference type="EMBL" id="MFC0386756.1"/>
    </source>
</evidence>
<reference evidence="3 4" key="1">
    <citation type="submission" date="2024-09" db="EMBL/GenBank/DDBJ databases">
        <authorList>
            <person name="Sun Q."/>
            <person name="Mori K."/>
        </authorList>
    </citation>
    <scope>NUCLEOTIDE SEQUENCE [LARGE SCALE GENOMIC DNA]</scope>
    <source>
        <strain evidence="3 4">CCM 7468</strain>
    </source>
</reference>
<dbReference type="Proteomes" id="UP001589789">
    <property type="component" value="Unassembled WGS sequence"/>
</dbReference>
<evidence type="ECO:0000256" key="2">
    <source>
        <dbReference type="SAM" id="SignalP"/>
    </source>
</evidence>
<name>A0ABV6ITJ7_9PROT</name>
<keyword evidence="4" id="KW-1185">Reference proteome</keyword>
<proteinExistence type="predicted"/>
<keyword evidence="2" id="KW-0732">Signal</keyword>
<evidence type="ECO:0000313" key="4">
    <source>
        <dbReference type="Proteomes" id="UP001589789"/>
    </source>
</evidence>
<feature type="signal peptide" evidence="2">
    <location>
        <begin position="1"/>
        <end position="25"/>
    </location>
</feature>
<feature type="region of interest" description="Disordered" evidence="1">
    <location>
        <begin position="69"/>
        <end position="88"/>
    </location>
</feature>
<organism evidence="3 4">
    <name type="scientific">Muricoccus vinaceus</name>
    <dbReference type="NCBI Taxonomy" id="424704"/>
    <lineage>
        <taxon>Bacteria</taxon>
        <taxon>Pseudomonadati</taxon>
        <taxon>Pseudomonadota</taxon>
        <taxon>Alphaproteobacteria</taxon>
        <taxon>Acetobacterales</taxon>
        <taxon>Roseomonadaceae</taxon>
        <taxon>Muricoccus</taxon>
    </lineage>
</organism>
<gene>
    <name evidence="3" type="ORF">ACFFIC_14545</name>
</gene>